<evidence type="ECO:0000256" key="4">
    <source>
        <dbReference type="ARBA" id="ARBA00022840"/>
    </source>
</evidence>
<dbReference type="OrthoDB" id="688481at2759"/>
<evidence type="ECO:0000256" key="3">
    <source>
        <dbReference type="ARBA" id="ARBA00022777"/>
    </source>
</evidence>
<dbReference type="PANTHER" id="PTHR47973">
    <property type="entry name" value="CYSTEINE-RICH RECEPTOR-LIKE PROTEIN KINASE 3"/>
    <property type="match status" value="1"/>
</dbReference>
<sequence>MSGVSERGALAERRSRTRSESRTEAAFDRSRMEKEGVAAFLLVLNRESLLCVVSVSDPQRYETLEEIAAKNRKIFSFETLDAATTNFGDCIGKGGFGAVYKGRLKNGKEIAVKKLSNTTLHTSGRRMAYELHTNGRSLEFLNPAIVDPTVTDTDQVIKCIEIALLCVQVSVTVGSTIAGSKNSKLLPFVWSSYAYCKK</sequence>
<accession>A0A834SQB4</accession>
<name>A0A834SQB4_9FABA</name>
<keyword evidence="2 5" id="KW-0547">Nucleotide-binding</keyword>
<evidence type="ECO:0000313" key="7">
    <source>
        <dbReference type="EMBL" id="KAF7808660.1"/>
    </source>
</evidence>
<keyword evidence="1" id="KW-0808">Transferase</keyword>
<evidence type="ECO:0000256" key="5">
    <source>
        <dbReference type="PROSITE-ProRule" id="PRU10141"/>
    </source>
</evidence>
<evidence type="ECO:0000256" key="2">
    <source>
        <dbReference type="ARBA" id="ARBA00022741"/>
    </source>
</evidence>
<dbReference type="EMBL" id="JAAIUW010000011">
    <property type="protein sequence ID" value="KAF7808660.1"/>
    <property type="molecule type" value="Genomic_DNA"/>
</dbReference>
<keyword evidence="8" id="KW-1185">Reference proteome</keyword>
<gene>
    <name evidence="7" type="ORF">G2W53_035403</name>
</gene>
<dbReference type="InterPro" id="IPR011009">
    <property type="entry name" value="Kinase-like_dom_sf"/>
</dbReference>
<feature type="compositionally biased region" description="Basic and acidic residues" evidence="6">
    <location>
        <begin position="9"/>
        <end position="28"/>
    </location>
</feature>
<dbReference type="GO" id="GO:0016301">
    <property type="term" value="F:kinase activity"/>
    <property type="evidence" value="ECO:0007669"/>
    <property type="project" value="UniProtKB-KW"/>
</dbReference>
<feature type="binding site" evidence="5">
    <location>
        <position position="114"/>
    </location>
    <ligand>
        <name>ATP</name>
        <dbReference type="ChEBI" id="CHEBI:30616"/>
    </ligand>
</feature>
<dbReference type="InterPro" id="IPR052059">
    <property type="entry name" value="CR_Ser/Thr_kinase"/>
</dbReference>
<reference evidence="7" key="1">
    <citation type="submission" date="2020-09" db="EMBL/GenBank/DDBJ databases">
        <title>Genome-Enabled Discovery of Anthraquinone Biosynthesis in Senna tora.</title>
        <authorList>
            <person name="Kang S.-H."/>
            <person name="Pandey R.P."/>
            <person name="Lee C.-M."/>
            <person name="Sim J.-S."/>
            <person name="Jeong J.-T."/>
            <person name="Choi B.-S."/>
            <person name="Jung M."/>
            <person name="Ginzburg D."/>
            <person name="Zhao K."/>
            <person name="Won S.Y."/>
            <person name="Oh T.-J."/>
            <person name="Yu Y."/>
            <person name="Kim N.-H."/>
            <person name="Lee O.R."/>
            <person name="Lee T.-H."/>
            <person name="Bashyal P."/>
            <person name="Kim T.-S."/>
            <person name="Lee W.-H."/>
            <person name="Kawkins C."/>
            <person name="Kim C.-K."/>
            <person name="Kim J.S."/>
            <person name="Ahn B.O."/>
            <person name="Rhee S.Y."/>
            <person name="Sohng J.K."/>
        </authorList>
    </citation>
    <scope>NUCLEOTIDE SEQUENCE</scope>
    <source>
        <tissue evidence="7">Leaf</tissue>
    </source>
</reference>
<dbReference type="Gene3D" id="3.30.200.20">
    <property type="entry name" value="Phosphorylase Kinase, domain 1"/>
    <property type="match status" value="1"/>
</dbReference>
<comment type="caution">
    <text evidence="7">The sequence shown here is derived from an EMBL/GenBank/DDBJ whole genome shotgun (WGS) entry which is preliminary data.</text>
</comment>
<keyword evidence="4 5" id="KW-0067">ATP-binding</keyword>
<keyword evidence="3" id="KW-0418">Kinase</keyword>
<dbReference type="InterPro" id="IPR017441">
    <property type="entry name" value="Protein_kinase_ATP_BS"/>
</dbReference>
<dbReference type="GO" id="GO:0005524">
    <property type="term" value="F:ATP binding"/>
    <property type="evidence" value="ECO:0007669"/>
    <property type="project" value="UniProtKB-UniRule"/>
</dbReference>
<feature type="region of interest" description="Disordered" evidence="6">
    <location>
        <begin position="1"/>
        <end position="28"/>
    </location>
</feature>
<evidence type="ECO:0000313" key="8">
    <source>
        <dbReference type="Proteomes" id="UP000634136"/>
    </source>
</evidence>
<dbReference type="SUPFAM" id="SSF56112">
    <property type="entry name" value="Protein kinase-like (PK-like)"/>
    <property type="match status" value="1"/>
</dbReference>
<dbReference type="PROSITE" id="PS00107">
    <property type="entry name" value="PROTEIN_KINASE_ATP"/>
    <property type="match status" value="1"/>
</dbReference>
<evidence type="ECO:0000256" key="6">
    <source>
        <dbReference type="SAM" id="MobiDB-lite"/>
    </source>
</evidence>
<proteinExistence type="predicted"/>
<evidence type="ECO:0000256" key="1">
    <source>
        <dbReference type="ARBA" id="ARBA00022679"/>
    </source>
</evidence>
<organism evidence="7 8">
    <name type="scientific">Senna tora</name>
    <dbReference type="NCBI Taxonomy" id="362788"/>
    <lineage>
        <taxon>Eukaryota</taxon>
        <taxon>Viridiplantae</taxon>
        <taxon>Streptophyta</taxon>
        <taxon>Embryophyta</taxon>
        <taxon>Tracheophyta</taxon>
        <taxon>Spermatophyta</taxon>
        <taxon>Magnoliopsida</taxon>
        <taxon>eudicotyledons</taxon>
        <taxon>Gunneridae</taxon>
        <taxon>Pentapetalae</taxon>
        <taxon>rosids</taxon>
        <taxon>fabids</taxon>
        <taxon>Fabales</taxon>
        <taxon>Fabaceae</taxon>
        <taxon>Caesalpinioideae</taxon>
        <taxon>Cassia clade</taxon>
        <taxon>Senna</taxon>
    </lineage>
</organism>
<dbReference type="AlphaFoldDB" id="A0A834SQB4"/>
<dbReference type="Proteomes" id="UP000634136">
    <property type="component" value="Unassembled WGS sequence"/>
</dbReference>
<protein>
    <submittedName>
        <fullName evidence="7">S-locus glycoprotein</fullName>
    </submittedName>
</protein>